<dbReference type="Proteomes" id="UP000836597">
    <property type="component" value="Chromosome"/>
</dbReference>
<reference evidence="2" key="2">
    <citation type="submission" date="2020-01" db="EMBL/GenBank/DDBJ databases">
        <authorList>
            <person name="Hornung B."/>
        </authorList>
    </citation>
    <scope>NUCLEOTIDE SEQUENCE</scope>
    <source>
        <strain evidence="2">PacBioINE</strain>
    </source>
</reference>
<dbReference type="Proteomes" id="UP001071230">
    <property type="component" value="Unassembled WGS sequence"/>
</dbReference>
<dbReference type="InterPro" id="IPR012347">
    <property type="entry name" value="Ferritin-like"/>
</dbReference>
<evidence type="ECO:0000259" key="1">
    <source>
        <dbReference type="Pfam" id="PF02915"/>
    </source>
</evidence>
<proteinExistence type="predicted"/>
<dbReference type="SUPFAM" id="SSF47240">
    <property type="entry name" value="Ferritin-like"/>
    <property type="match status" value="1"/>
</dbReference>
<name>A0A8S0X4Y0_9FIRM</name>
<dbReference type="AlphaFoldDB" id="A0A8S0X4Y0"/>
<gene>
    <name evidence="2" type="ORF">DEACI_1823</name>
    <name evidence="3" type="ORF">DEACI_3028</name>
</gene>
<feature type="domain" description="Rubrerythrin diiron-binding" evidence="1">
    <location>
        <begin position="6"/>
        <end position="139"/>
    </location>
</feature>
<accession>A0A8S0X4Y0</accession>
<evidence type="ECO:0000313" key="3">
    <source>
        <dbReference type="EMBL" id="CEJ08551.1"/>
    </source>
</evidence>
<reference evidence="3" key="1">
    <citation type="submission" date="2014-11" db="EMBL/GenBank/DDBJ databases">
        <authorList>
            <person name="Hornung B.V."/>
        </authorList>
    </citation>
    <scope>NUCLEOTIDE SEQUENCE</scope>
    <source>
        <strain evidence="3">INE</strain>
    </source>
</reference>
<dbReference type="Pfam" id="PF02915">
    <property type="entry name" value="Rubrerythrin"/>
    <property type="match status" value="1"/>
</dbReference>
<dbReference type="InterPro" id="IPR009078">
    <property type="entry name" value="Ferritin-like_SF"/>
</dbReference>
<organism evidence="2">
    <name type="scientific">Acididesulfobacillus acetoxydans</name>
    <dbReference type="NCBI Taxonomy" id="1561005"/>
    <lineage>
        <taxon>Bacteria</taxon>
        <taxon>Bacillati</taxon>
        <taxon>Bacillota</taxon>
        <taxon>Clostridia</taxon>
        <taxon>Eubacteriales</taxon>
        <taxon>Peptococcaceae</taxon>
        <taxon>Acididesulfobacillus</taxon>
    </lineage>
</organism>
<dbReference type="InterPro" id="IPR003251">
    <property type="entry name" value="Rr_diiron-bd_dom"/>
</dbReference>
<sequence>METSFEVLNDILTGEHLAIERYQAYIDALPASPLRNHLVAILTDHKGHAQRIAYFIQTNGGHVEEGRGWRGRFSLWQTKLKNMRENRPLEMLNELYGEENEGLTRAKERAQRYLSASEQEMMDAVFADEEHHLRQLQRLKEDLLQ</sequence>
<dbReference type="EMBL" id="LR746496">
    <property type="protein sequence ID" value="CAA7601170.1"/>
    <property type="molecule type" value="Genomic_DNA"/>
</dbReference>
<evidence type="ECO:0000313" key="2">
    <source>
        <dbReference type="EMBL" id="CAA7601170.1"/>
    </source>
</evidence>
<dbReference type="KEGG" id="aacx:DEACI_1823"/>
<keyword evidence="4" id="KW-1185">Reference proteome</keyword>
<dbReference type="CDD" id="cd00657">
    <property type="entry name" value="Ferritin_like"/>
    <property type="match status" value="1"/>
</dbReference>
<dbReference type="EMBL" id="CDGJ01000082">
    <property type="protein sequence ID" value="CEJ08551.1"/>
    <property type="molecule type" value="Genomic_DNA"/>
</dbReference>
<dbReference type="Gene3D" id="1.20.1260.10">
    <property type="match status" value="1"/>
</dbReference>
<dbReference type="RefSeq" id="WP_240984730.1">
    <property type="nucleotide sequence ID" value="NZ_CDGJ01000082.1"/>
</dbReference>
<evidence type="ECO:0000313" key="4">
    <source>
        <dbReference type="Proteomes" id="UP001071230"/>
    </source>
</evidence>
<protein>
    <submittedName>
        <fullName evidence="3">Ferritin-like superfamily</fullName>
    </submittedName>
    <submittedName>
        <fullName evidence="2">Ferritin-related protein</fullName>
    </submittedName>
</protein>